<dbReference type="AlphaFoldDB" id="A0A1Y2K936"/>
<dbReference type="STRING" id="1434232.MAIT1_03819"/>
<dbReference type="GO" id="GO:0005886">
    <property type="term" value="C:plasma membrane"/>
    <property type="evidence" value="ECO:0007669"/>
    <property type="project" value="TreeGrafter"/>
</dbReference>
<dbReference type="PRINTS" id="PR00326">
    <property type="entry name" value="GTP1OBG"/>
</dbReference>
<protein>
    <submittedName>
        <fullName evidence="2">Putative ferrous iron transport protein B</fullName>
    </submittedName>
</protein>
<dbReference type="Gene3D" id="3.40.50.300">
    <property type="entry name" value="P-loop containing nucleotide triphosphate hydrolases"/>
    <property type="match status" value="1"/>
</dbReference>
<dbReference type="PROSITE" id="PS51711">
    <property type="entry name" value="G_FEOB"/>
    <property type="match status" value="1"/>
</dbReference>
<accession>A0A1Y2K936</accession>
<dbReference type="InterPro" id="IPR027417">
    <property type="entry name" value="P-loop_NTPase"/>
</dbReference>
<dbReference type="PANTHER" id="PTHR43185:SF1">
    <property type="entry name" value="FE(2+) TRANSPORTER FEOB"/>
    <property type="match status" value="1"/>
</dbReference>
<dbReference type="SUPFAM" id="SSF52540">
    <property type="entry name" value="P-loop containing nucleoside triphosphate hydrolases"/>
    <property type="match status" value="1"/>
</dbReference>
<evidence type="ECO:0000259" key="1">
    <source>
        <dbReference type="PROSITE" id="PS51711"/>
    </source>
</evidence>
<proteinExistence type="predicted"/>
<name>A0A1Y2K936_9PROT</name>
<dbReference type="InterPro" id="IPR006073">
    <property type="entry name" value="GTP-bd"/>
</dbReference>
<sequence length="270" mass="29288">MSDKPITLALVGNPNCGKTSLLNQMTGGKDLVGNYPHVTVQVVERQLTHKGRALSVADLPGIYALTSQSPEELSAREYILAQHADVVINVIDAGNLQRSLYLTTQLVEMGRPIVFALNMVDEVESQAAEIDVAALSSMLGAPVVRTSGKRGKGVAELLDAALDVLDRGVAPQRSFVHYDAHLEEAVQRVQAVVQENHTDAAVREQEGSRWMAIKLLEGDVAMLRAEGDHQRLVELGGKSAPPWPSTMGCLAKACLPMRGLVMCMEWCQKR</sequence>
<comment type="caution">
    <text evidence="2">The sequence shown here is derived from an EMBL/GenBank/DDBJ whole genome shotgun (WGS) entry which is preliminary data.</text>
</comment>
<dbReference type="PANTHER" id="PTHR43185">
    <property type="entry name" value="FERROUS IRON TRANSPORT PROTEIN B"/>
    <property type="match status" value="1"/>
</dbReference>
<dbReference type="GO" id="GO:0005525">
    <property type="term" value="F:GTP binding"/>
    <property type="evidence" value="ECO:0007669"/>
    <property type="project" value="InterPro"/>
</dbReference>
<organism evidence="2 3">
    <name type="scientific">Magnetofaba australis IT-1</name>
    <dbReference type="NCBI Taxonomy" id="1434232"/>
    <lineage>
        <taxon>Bacteria</taxon>
        <taxon>Pseudomonadati</taxon>
        <taxon>Pseudomonadota</taxon>
        <taxon>Magnetococcia</taxon>
        <taxon>Magnetococcales</taxon>
        <taxon>Magnetococcaceae</taxon>
        <taxon>Magnetofaba</taxon>
    </lineage>
</organism>
<dbReference type="Pfam" id="PF17910">
    <property type="entry name" value="FeoB_Cyto"/>
    <property type="match status" value="1"/>
</dbReference>
<evidence type="ECO:0000313" key="3">
    <source>
        <dbReference type="Proteomes" id="UP000194003"/>
    </source>
</evidence>
<dbReference type="CDD" id="cd01879">
    <property type="entry name" value="FeoB"/>
    <property type="match status" value="1"/>
</dbReference>
<gene>
    <name evidence="2" type="ORF">MAIT1_03819</name>
</gene>
<reference evidence="2 3" key="1">
    <citation type="journal article" date="2016" name="BMC Genomics">
        <title>Combined genomic and structural analyses of a cultured magnetotactic bacterium reveals its niche adaptation to a dynamic environment.</title>
        <authorList>
            <person name="Araujo A.C."/>
            <person name="Morillo V."/>
            <person name="Cypriano J."/>
            <person name="Teixeira L.C."/>
            <person name="Leao P."/>
            <person name="Lyra S."/>
            <person name="Almeida L.G."/>
            <person name="Bazylinski D.A."/>
            <person name="Vasconcellos A.T."/>
            <person name="Abreu F."/>
            <person name="Lins U."/>
        </authorList>
    </citation>
    <scope>NUCLEOTIDE SEQUENCE [LARGE SCALE GENOMIC DNA]</scope>
    <source>
        <strain evidence="2 3">IT-1</strain>
    </source>
</reference>
<dbReference type="InterPro" id="IPR050860">
    <property type="entry name" value="FeoB_GTPase"/>
</dbReference>
<dbReference type="InterPro" id="IPR041069">
    <property type="entry name" value="FeoB_Cyto"/>
</dbReference>
<dbReference type="Gene3D" id="1.10.287.1770">
    <property type="match status" value="1"/>
</dbReference>
<feature type="domain" description="FeoB-type G" evidence="1">
    <location>
        <begin position="5"/>
        <end position="167"/>
    </location>
</feature>
<dbReference type="GO" id="GO:0015093">
    <property type="term" value="F:ferrous iron transmembrane transporter activity"/>
    <property type="evidence" value="ECO:0007669"/>
    <property type="project" value="TreeGrafter"/>
</dbReference>
<dbReference type="EMBL" id="LVJN01000015">
    <property type="protein sequence ID" value="OSM07248.1"/>
    <property type="molecule type" value="Genomic_DNA"/>
</dbReference>
<keyword evidence="3" id="KW-1185">Reference proteome</keyword>
<dbReference type="Pfam" id="PF02421">
    <property type="entry name" value="FeoB_N"/>
    <property type="match status" value="1"/>
</dbReference>
<dbReference type="InterPro" id="IPR030389">
    <property type="entry name" value="G_FEOB_dom"/>
</dbReference>
<dbReference type="NCBIfam" id="TIGR00231">
    <property type="entry name" value="small_GTP"/>
    <property type="match status" value="1"/>
</dbReference>
<dbReference type="Proteomes" id="UP000194003">
    <property type="component" value="Unassembled WGS sequence"/>
</dbReference>
<dbReference type="InterPro" id="IPR005225">
    <property type="entry name" value="Small_GTP-bd"/>
</dbReference>
<evidence type="ECO:0000313" key="2">
    <source>
        <dbReference type="EMBL" id="OSM07248.1"/>
    </source>
</evidence>
<dbReference type="RefSeq" id="WP_198947799.1">
    <property type="nucleotide sequence ID" value="NZ_LVJN01000015.1"/>
</dbReference>